<organism evidence="2 3">
    <name type="scientific">Arenibacter echinorum</name>
    <dbReference type="NCBI Taxonomy" id="440515"/>
    <lineage>
        <taxon>Bacteria</taxon>
        <taxon>Pseudomonadati</taxon>
        <taxon>Bacteroidota</taxon>
        <taxon>Flavobacteriia</taxon>
        <taxon>Flavobacteriales</taxon>
        <taxon>Flavobacteriaceae</taxon>
        <taxon>Arenibacter</taxon>
    </lineage>
</organism>
<sequence>MKYSFIIPLFVLFFCHCRHKEDNTITQFYGKPEVPSSIKEDHKYLLDKIEKMTLFQDSTGLVAIKLKELMQHHFAEEEDYVLSPLGLLPQLANGELPEHSIEVVELCEKFKSQWAHMNAEHQLIKAFMNELVQASKDEDHPEIMELEKELQKHAKTEEEVFFPTAILIGEYLKLKSLEVN</sequence>
<dbReference type="OrthoDB" id="1494282at2"/>
<dbReference type="InterPro" id="IPR012312">
    <property type="entry name" value="Hemerythrin-like"/>
</dbReference>
<accession>A0A327QZ73</accession>
<gene>
    <name evidence="2" type="ORF">LV92_03172</name>
</gene>
<comment type="caution">
    <text evidence="2">The sequence shown here is derived from an EMBL/GenBank/DDBJ whole genome shotgun (WGS) entry which is preliminary data.</text>
</comment>
<dbReference type="Pfam" id="PF01814">
    <property type="entry name" value="Hemerythrin"/>
    <property type="match status" value="1"/>
</dbReference>
<dbReference type="Proteomes" id="UP000249696">
    <property type="component" value="Unassembled WGS sequence"/>
</dbReference>
<feature type="domain" description="Hemerythrin-like" evidence="1">
    <location>
        <begin position="38"/>
        <end position="165"/>
    </location>
</feature>
<evidence type="ECO:0000313" key="2">
    <source>
        <dbReference type="EMBL" id="RAJ08954.1"/>
    </source>
</evidence>
<keyword evidence="3" id="KW-1185">Reference proteome</keyword>
<dbReference type="EMBL" id="QLLN01000006">
    <property type="protein sequence ID" value="RAJ08954.1"/>
    <property type="molecule type" value="Genomic_DNA"/>
</dbReference>
<proteinExistence type="predicted"/>
<evidence type="ECO:0000313" key="3">
    <source>
        <dbReference type="Proteomes" id="UP000249696"/>
    </source>
</evidence>
<evidence type="ECO:0000259" key="1">
    <source>
        <dbReference type="Pfam" id="PF01814"/>
    </source>
</evidence>
<name>A0A327QZ73_9FLAO</name>
<dbReference type="RefSeq" id="WP_111624559.1">
    <property type="nucleotide sequence ID" value="NZ_QLLN01000006.1"/>
</dbReference>
<dbReference type="AlphaFoldDB" id="A0A327QZ73"/>
<reference evidence="2 3" key="1">
    <citation type="submission" date="2018-06" db="EMBL/GenBank/DDBJ databases">
        <title>Genomic Encyclopedia of Archaeal and Bacterial Type Strains, Phase II (KMG-II): from individual species to whole genera.</title>
        <authorList>
            <person name="Goeker M."/>
        </authorList>
    </citation>
    <scope>NUCLEOTIDE SEQUENCE [LARGE SCALE GENOMIC DNA]</scope>
    <source>
        <strain evidence="2 3">DSM 23522</strain>
    </source>
</reference>
<protein>
    <recommendedName>
        <fullName evidence="1">Hemerythrin-like domain-containing protein</fullName>
    </recommendedName>
</protein>